<evidence type="ECO:0000313" key="2">
    <source>
        <dbReference type="Proteomes" id="UP001216329"/>
    </source>
</evidence>
<protein>
    <submittedName>
        <fullName evidence="1">Uncharacterized protein</fullName>
    </submittedName>
</protein>
<evidence type="ECO:0000313" key="1">
    <source>
        <dbReference type="EMBL" id="WEK31848.1"/>
    </source>
</evidence>
<gene>
    <name evidence="1" type="ORF">P0Y58_06525</name>
</gene>
<name>A0AAJ6BCG4_9PSED</name>
<organism evidence="1 2">
    <name type="scientific">Candidatus Pseudomonas phytovorans</name>
    <dbReference type="NCBI Taxonomy" id="3121377"/>
    <lineage>
        <taxon>Bacteria</taxon>
        <taxon>Pseudomonadati</taxon>
        <taxon>Pseudomonadota</taxon>
        <taxon>Gammaproteobacteria</taxon>
        <taxon>Pseudomonadales</taxon>
        <taxon>Pseudomonadaceae</taxon>
        <taxon>Pseudomonas</taxon>
    </lineage>
</organism>
<accession>A0AAJ6BCG4</accession>
<proteinExistence type="predicted"/>
<sequence>MLDSPTIWQLYINTLSDWAQVPARDVFSVTAINTFSDLGDISPAVSNLSMFQLGNSVPAPGSNYSPRSSLFVSYWLYLTYRLQALGSAPQSLFGATRPAPDFELYRQLVNSQHPGNVTVNYAYASNAAATSGMLNTVHEQFKDHFASRAPALYKALDGCRRANLQQVSDLNMLCADNALAGTRCPLYRVAQWPQMLHEWRYRPALSLFGKPMLKVLDRVKIDLANTTPAMSGRAFAALGQPEFITLNPEASPMACSAVSMSLAMERFGTYAINPGPWFDMSQLDRSQAKPSPDAPDFLGIQGAMGLLPVQALIGFRPTLTLHVSSLAHAQSLADSVTRVGPFAVKAAATLRLAAGSTGEVNIDFDSQDCDLPVLLGVVSRRAQG</sequence>
<dbReference type="EMBL" id="CP119325">
    <property type="protein sequence ID" value="WEK31848.1"/>
    <property type="molecule type" value="Genomic_DNA"/>
</dbReference>
<dbReference type="Proteomes" id="UP001216329">
    <property type="component" value="Chromosome"/>
</dbReference>
<reference evidence="1" key="1">
    <citation type="submission" date="2023-03" db="EMBL/GenBank/DDBJ databases">
        <title>Andean soil-derived lignocellulolytic bacterial consortium as a source of novel taxa and putative plastic-active enzymes.</title>
        <authorList>
            <person name="Diaz-Garcia L."/>
            <person name="Chuvochina M."/>
            <person name="Feuerriegel G."/>
            <person name="Bunk B."/>
            <person name="Sproer C."/>
            <person name="Streit W.R."/>
            <person name="Rodriguez L.M."/>
            <person name="Overmann J."/>
            <person name="Jimenez D.J."/>
        </authorList>
    </citation>
    <scope>NUCLEOTIDE SEQUENCE</scope>
    <source>
        <strain evidence="1">MAG 876</strain>
    </source>
</reference>
<dbReference type="AlphaFoldDB" id="A0AAJ6BCG4"/>